<dbReference type="Gene3D" id="3.30.300.30">
    <property type="match status" value="1"/>
</dbReference>
<dbReference type="InterPro" id="IPR025110">
    <property type="entry name" value="AMP-bd_C"/>
</dbReference>
<evidence type="ECO:0000256" key="5">
    <source>
        <dbReference type="ARBA" id="ARBA00022741"/>
    </source>
</evidence>
<evidence type="ECO:0000256" key="3">
    <source>
        <dbReference type="ARBA" id="ARBA00022598"/>
    </source>
</evidence>
<dbReference type="PANTHER" id="PTHR43605">
    <property type="entry name" value="ACYL-COENZYME A SYNTHETASE"/>
    <property type="match status" value="1"/>
</dbReference>
<keyword evidence="5" id="KW-0547">Nucleotide-binding</keyword>
<dbReference type="InterPro" id="IPR042099">
    <property type="entry name" value="ANL_N_sf"/>
</dbReference>
<dbReference type="AlphaFoldDB" id="A0A7M5WVQ0"/>
<evidence type="ECO:0000256" key="2">
    <source>
        <dbReference type="ARBA" id="ARBA00006432"/>
    </source>
</evidence>
<keyword evidence="9" id="KW-0496">Mitochondrion</keyword>
<comment type="subcellular location">
    <subcellularLocation>
        <location evidence="1">Mitochondrion</location>
    </subcellularLocation>
</comment>
<dbReference type="GO" id="GO:0005759">
    <property type="term" value="C:mitochondrial matrix"/>
    <property type="evidence" value="ECO:0007669"/>
    <property type="project" value="TreeGrafter"/>
</dbReference>
<dbReference type="GO" id="GO:0031956">
    <property type="term" value="F:medium-chain fatty acid-CoA ligase activity"/>
    <property type="evidence" value="ECO:0007669"/>
    <property type="project" value="UniProtKB-EC"/>
</dbReference>
<dbReference type="InterPro" id="IPR051087">
    <property type="entry name" value="Mitochondrial_ACSM"/>
</dbReference>
<evidence type="ECO:0000313" key="14">
    <source>
        <dbReference type="EnsemblMetazoa" id="CLYHEMP013858.1"/>
    </source>
</evidence>
<evidence type="ECO:0000313" key="15">
    <source>
        <dbReference type="Proteomes" id="UP000594262"/>
    </source>
</evidence>
<proteinExistence type="inferred from homology"/>
<dbReference type="Pfam" id="PF13193">
    <property type="entry name" value="AMP-binding_C"/>
    <property type="match status" value="1"/>
</dbReference>
<evidence type="ECO:0000256" key="10">
    <source>
        <dbReference type="ARBA" id="ARBA00039009"/>
    </source>
</evidence>
<keyword evidence="15" id="KW-1185">Reference proteome</keyword>
<organism evidence="14 15">
    <name type="scientific">Clytia hemisphaerica</name>
    <dbReference type="NCBI Taxonomy" id="252671"/>
    <lineage>
        <taxon>Eukaryota</taxon>
        <taxon>Metazoa</taxon>
        <taxon>Cnidaria</taxon>
        <taxon>Hydrozoa</taxon>
        <taxon>Hydroidolina</taxon>
        <taxon>Leptothecata</taxon>
        <taxon>Obeliida</taxon>
        <taxon>Clytiidae</taxon>
        <taxon>Clytia</taxon>
    </lineage>
</organism>
<evidence type="ECO:0000256" key="11">
    <source>
        <dbReference type="ARBA" id="ARBA00048477"/>
    </source>
</evidence>
<dbReference type="RefSeq" id="XP_066934042.1">
    <property type="nucleotide sequence ID" value="XM_067077941.1"/>
</dbReference>
<evidence type="ECO:0000256" key="1">
    <source>
        <dbReference type="ARBA" id="ARBA00004173"/>
    </source>
</evidence>
<evidence type="ECO:0000259" key="12">
    <source>
        <dbReference type="Pfam" id="PF00501"/>
    </source>
</evidence>
<dbReference type="Gene3D" id="3.40.50.12780">
    <property type="entry name" value="N-terminal domain of ligase-like"/>
    <property type="match status" value="1"/>
</dbReference>
<keyword evidence="3" id="KW-0436">Ligase</keyword>
<comment type="similarity">
    <text evidence="2">Belongs to the ATP-dependent AMP-binding enzyme family.</text>
</comment>
<evidence type="ECO:0000256" key="4">
    <source>
        <dbReference type="ARBA" id="ARBA00022723"/>
    </source>
</evidence>
<keyword evidence="4" id="KW-0479">Metal-binding</keyword>
<accession>A0A7M5WVQ0</accession>
<keyword evidence="8" id="KW-0443">Lipid metabolism</keyword>
<dbReference type="GO" id="GO:0005524">
    <property type="term" value="F:ATP binding"/>
    <property type="evidence" value="ECO:0007669"/>
    <property type="project" value="UniProtKB-KW"/>
</dbReference>
<dbReference type="GeneID" id="136821728"/>
<dbReference type="InterPro" id="IPR000873">
    <property type="entry name" value="AMP-dep_synth/lig_dom"/>
</dbReference>
<feature type="domain" description="AMP-binding enzyme C-terminal" evidence="13">
    <location>
        <begin position="490"/>
        <end position="570"/>
    </location>
</feature>
<feature type="domain" description="AMP-dependent synthetase/ligase" evidence="12">
    <location>
        <begin position="72"/>
        <end position="425"/>
    </location>
</feature>
<dbReference type="SUPFAM" id="SSF56801">
    <property type="entry name" value="Acetyl-CoA synthetase-like"/>
    <property type="match status" value="1"/>
</dbReference>
<dbReference type="Pfam" id="PF00501">
    <property type="entry name" value="AMP-binding"/>
    <property type="match status" value="1"/>
</dbReference>
<reference evidence="14" key="1">
    <citation type="submission" date="2021-01" db="UniProtKB">
        <authorList>
            <consortium name="EnsemblMetazoa"/>
        </authorList>
    </citation>
    <scope>IDENTIFICATION</scope>
</reference>
<dbReference type="GO" id="GO:0046872">
    <property type="term" value="F:metal ion binding"/>
    <property type="evidence" value="ECO:0007669"/>
    <property type="project" value="UniProtKB-KW"/>
</dbReference>
<evidence type="ECO:0000259" key="13">
    <source>
        <dbReference type="Pfam" id="PF13193"/>
    </source>
</evidence>
<dbReference type="FunFam" id="3.30.300.30:FF:000005">
    <property type="entry name" value="Acyl-coenzyme A synthetase ACSM5, mitochondrial"/>
    <property type="match status" value="1"/>
</dbReference>
<dbReference type="GO" id="GO:0006633">
    <property type="term" value="P:fatty acid biosynthetic process"/>
    <property type="evidence" value="ECO:0007669"/>
    <property type="project" value="TreeGrafter"/>
</dbReference>
<dbReference type="OrthoDB" id="6614653at2759"/>
<keyword evidence="7" id="KW-0460">Magnesium</keyword>
<sequence>MQRFIQRHVGNKIKKYVFHYKTTRLNTSTLSSAAGFNNYDEAVKNYTCEVPNDFNFAEQVLEEWKRKEQLGKRDANHPAFWWVDDAGNELQYSFSELLAQSNKVSNILYGDLGIQKGECVIVVLPRIPEWWLVNIACLKIGAILCPGTTSLTAKDLFGRLNASRATCIITTPEIASLVDQIPDVDVPNLKRKISVGGAERDGWLPMHSLMRNASPEFKTLPCKSEDPMSWFFTSGTTGLPKMTEHTHASYGFAHRDTGRYWLDLTENDTMWNLSDTGWAKSAYSSVYAPWWQGSCVFVYNAPRFDAKETLRVLEKYSISVTCLPPTAYRMFANEDVSSYKFKALRHCVSAGEPLNPEIIDYWYRTTGISIREGYGQTEMTLSCGMFRCLDMKAGSMGKPTPGYDIQIIDNKGNKMKPGEEGNVAVNCSPKPPVGLFSKYVDDPERTSAAFCGNFYLTGDRGYMDEDGYLWFVGRADDVIISSGYRIGPFEVESVLIEHPEVAESAVVSSPCDVRGEVVKAFVIPTKPLDEIDAETLTVELQDHVKKSTAPYKYPRKIEFVDSLPKTISGKIRRVELRAKEWS</sequence>
<dbReference type="Proteomes" id="UP000594262">
    <property type="component" value="Unplaced"/>
</dbReference>
<evidence type="ECO:0000256" key="8">
    <source>
        <dbReference type="ARBA" id="ARBA00023098"/>
    </source>
</evidence>
<dbReference type="PANTHER" id="PTHR43605:SF10">
    <property type="entry name" value="ACYL-COA SYNTHETASE MEDIUM CHAIN FAMILY MEMBER 3"/>
    <property type="match status" value="1"/>
</dbReference>
<comment type="catalytic activity">
    <reaction evidence="11">
        <text>a medium-chain fatty acid + ATP + CoA = a medium-chain fatty acyl-CoA + AMP + diphosphate</text>
        <dbReference type="Rhea" id="RHEA:48340"/>
        <dbReference type="ChEBI" id="CHEBI:30616"/>
        <dbReference type="ChEBI" id="CHEBI:33019"/>
        <dbReference type="ChEBI" id="CHEBI:57287"/>
        <dbReference type="ChEBI" id="CHEBI:59558"/>
        <dbReference type="ChEBI" id="CHEBI:90546"/>
        <dbReference type="ChEBI" id="CHEBI:456215"/>
        <dbReference type="EC" id="6.2.1.2"/>
    </reaction>
    <physiologicalReaction direction="left-to-right" evidence="11">
        <dbReference type="Rhea" id="RHEA:48341"/>
    </physiologicalReaction>
</comment>
<keyword evidence="6" id="KW-0067">ATP-binding</keyword>
<dbReference type="FunFam" id="3.40.50.12780:FF:000007">
    <property type="entry name" value="Acyl-coenzyme A synthetase ACSM2A, mitochondrial"/>
    <property type="match status" value="1"/>
</dbReference>
<dbReference type="EnsemblMetazoa" id="CLYHEMT013858.1">
    <property type="protein sequence ID" value="CLYHEMP013858.1"/>
    <property type="gene ID" value="CLYHEMG013858"/>
</dbReference>
<dbReference type="EC" id="6.2.1.2" evidence="10"/>
<evidence type="ECO:0000256" key="7">
    <source>
        <dbReference type="ARBA" id="ARBA00022842"/>
    </source>
</evidence>
<evidence type="ECO:0000256" key="6">
    <source>
        <dbReference type="ARBA" id="ARBA00022840"/>
    </source>
</evidence>
<dbReference type="GO" id="GO:0006637">
    <property type="term" value="P:acyl-CoA metabolic process"/>
    <property type="evidence" value="ECO:0007669"/>
    <property type="project" value="TreeGrafter"/>
</dbReference>
<protein>
    <recommendedName>
        <fullName evidence="10">medium-chain acyl-CoA ligase</fullName>
        <ecNumber evidence="10">6.2.1.2</ecNumber>
    </recommendedName>
</protein>
<name>A0A7M5WVQ0_9CNID</name>
<dbReference type="GO" id="GO:0004321">
    <property type="term" value="F:fatty-acyl-CoA synthase activity"/>
    <property type="evidence" value="ECO:0007669"/>
    <property type="project" value="TreeGrafter"/>
</dbReference>
<dbReference type="InterPro" id="IPR045851">
    <property type="entry name" value="AMP-bd_C_sf"/>
</dbReference>
<evidence type="ECO:0000256" key="9">
    <source>
        <dbReference type="ARBA" id="ARBA00023128"/>
    </source>
</evidence>